<proteinExistence type="predicted"/>
<evidence type="ECO:0000313" key="1">
    <source>
        <dbReference type="EMBL" id="DAF43077.1"/>
    </source>
</evidence>
<organism evidence="1">
    <name type="scientific">Siphoviridae sp. ct0Go27</name>
    <dbReference type="NCBI Taxonomy" id="2827761"/>
    <lineage>
        <taxon>Viruses</taxon>
        <taxon>Duplodnaviria</taxon>
        <taxon>Heunggongvirae</taxon>
        <taxon>Uroviricota</taxon>
        <taxon>Caudoviricetes</taxon>
    </lineage>
</organism>
<reference evidence="1" key="1">
    <citation type="journal article" date="2021" name="Proc. Natl. Acad. Sci. U.S.A.">
        <title>A Catalog of Tens of Thousands of Viruses from Human Metagenomes Reveals Hidden Associations with Chronic Diseases.</title>
        <authorList>
            <person name="Tisza M.J."/>
            <person name="Buck C.B."/>
        </authorList>
    </citation>
    <scope>NUCLEOTIDE SEQUENCE</scope>
    <source>
        <strain evidence="1">Ct0Go27</strain>
    </source>
</reference>
<dbReference type="EMBL" id="BK032498">
    <property type="protein sequence ID" value="DAF43077.1"/>
    <property type="molecule type" value="Genomic_DNA"/>
</dbReference>
<protein>
    <submittedName>
        <fullName evidence="1">Uncharacterized protein</fullName>
    </submittedName>
</protein>
<name>A0A8S5RWD9_9CAUD</name>
<sequence length="58" mass="6578">MAHYKVKALVEVEYDAEYTGVMASALTEAERAIIEALSKLEFLSSCEFKKVKIQSEDY</sequence>
<accession>A0A8S5RWD9</accession>